<evidence type="ECO:0000313" key="4">
    <source>
        <dbReference type="EMBL" id="POR47185.1"/>
    </source>
</evidence>
<organism evidence="4 5">
    <name type="scientific">Bosea psychrotolerans</name>
    <dbReference type="NCBI Taxonomy" id="1871628"/>
    <lineage>
        <taxon>Bacteria</taxon>
        <taxon>Pseudomonadati</taxon>
        <taxon>Pseudomonadota</taxon>
        <taxon>Alphaproteobacteria</taxon>
        <taxon>Hyphomicrobiales</taxon>
        <taxon>Boseaceae</taxon>
        <taxon>Bosea</taxon>
    </lineage>
</organism>
<evidence type="ECO:0000313" key="5">
    <source>
        <dbReference type="Proteomes" id="UP000236919"/>
    </source>
</evidence>
<feature type="signal peptide" evidence="3">
    <location>
        <begin position="1"/>
        <end position="30"/>
    </location>
</feature>
<dbReference type="InterPro" id="IPR006059">
    <property type="entry name" value="SBP"/>
</dbReference>
<evidence type="ECO:0000256" key="3">
    <source>
        <dbReference type="SAM" id="SignalP"/>
    </source>
</evidence>
<dbReference type="Gene3D" id="3.40.190.10">
    <property type="entry name" value="Periplasmic binding protein-like II"/>
    <property type="match status" value="2"/>
</dbReference>
<keyword evidence="2" id="KW-0574">Periplasm</keyword>
<dbReference type="GO" id="GO:0030288">
    <property type="term" value="C:outer membrane-bounded periplasmic space"/>
    <property type="evidence" value="ECO:0007669"/>
    <property type="project" value="TreeGrafter"/>
</dbReference>
<dbReference type="Proteomes" id="UP000236919">
    <property type="component" value="Unassembled WGS sequence"/>
</dbReference>
<keyword evidence="5" id="KW-1185">Reference proteome</keyword>
<dbReference type="InterPro" id="IPR006311">
    <property type="entry name" value="TAT_signal"/>
</dbReference>
<name>A0A2S4LXS6_9HYPH</name>
<sequence length="343" mass="36933">MTSSTTISRRCLLAAIAATAVLGAGSNAFAQGKQVKVMTFGSTWERVLKPLAPAFKQETGIEIVPIIQNSSAEGLAKLQASRQSPGVDVWFTGEAIAMRAATDKELFVPLPKDKLPNLGKLIPGASNDMFVAYWYFPTGIVYRPDLVPGGKVTAWSDIFQPAFKNAIALPAPTVYPGRTILIASLLNGGSIDNVKPGIEFLGKMRDHVAMFNSSDTNARRALARGEIMAMIGSPSAVKELADQNIAVAMVSPKPTPLIFEGMMMVKNGNEDAAATFINRSLAADWQKHMTDIYNLGPVNKEVAPAEALVKVLPTPENAVTFDEAKINQRLGEWTEEFNKAIAK</sequence>
<evidence type="ECO:0000256" key="1">
    <source>
        <dbReference type="ARBA" id="ARBA00022729"/>
    </source>
</evidence>
<dbReference type="OrthoDB" id="9766989at2"/>
<reference evidence="4 5" key="1">
    <citation type="submission" date="2018-01" db="EMBL/GenBank/DDBJ databases">
        <title>Genomic Encyclopedia of Type Strains, Phase III (KMG-III): the genomes of soil and plant-associated and newly described type strains.</title>
        <authorList>
            <person name="Whitman W."/>
        </authorList>
    </citation>
    <scope>NUCLEOTIDE SEQUENCE [LARGE SCALE GENOMIC DNA]</scope>
    <source>
        <strain evidence="4 5">1131</strain>
    </source>
</reference>
<protein>
    <submittedName>
        <fullName evidence="4">Putative spermidine/putrescine transport system substrate-binding protein</fullName>
    </submittedName>
</protein>
<gene>
    <name evidence="4" type="ORF">CYD53_12075</name>
</gene>
<dbReference type="PANTHER" id="PTHR30006:SF2">
    <property type="entry name" value="ABC TRANSPORTER SUBSTRATE-BINDING PROTEIN"/>
    <property type="match status" value="1"/>
</dbReference>
<dbReference type="GO" id="GO:0015888">
    <property type="term" value="P:thiamine transport"/>
    <property type="evidence" value="ECO:0007669"/>
    <property type="project" value="TreeGrafter"/>
</dbReference>
<dbReference type="GO" id="GO:0030975">
    <property type="term" value="F:thiamine binding"/>
    <property type="evidence" value="ECO:0007669"/>
    <property type="project" value="TreeGrafter"/>
</dbReference>
<feature type="chain" id="PRO_5015633335" evidence="3">
    <location>
        <begin position="31"/>
        <end position="343"/>
    </location>
</feature>
<dbReference type="GO" id="GO:0030976">
    <property type="term" value="F:thiamine pyrophosphate binding"/>
    <property type="evidence" value="ECO:0007669"/>
    <property type="project" value="TreeGrafter"/>
</dbReference>
<dbReference type="SUPFAM" id="SSF53850">
    <property type="entry name" value="Periplasmic binding protein-like II"/>
    <property type="match status" value="1"/>
</dbReference>
<accession>A0A2S4LXS6</accession>
<dbReference type="RefSeq" id="WP_103720772.1">
    <property type="nucleotide sequence ID" value="NZ_PQFZ01000020.1"/>
</dbReference>
<proteinExistence type="predicted"/>
<dbReference type="AlphaFoldDB" id="A0A2S4LXS6"/>
<comment type="caution">
    <text evidence="4">The sequence shown here is derived from an EMBL/GenBank/DDBJ whole genome shotgun (WGS) entry which is preliminary data.</text>
</comment>
<keyword evidence="1 3" id="KW-0732">Signal</keyword>
<dbReference type="Pfam" id="PF13416">
    <property type="entry name" value="SBP_bac_8"/>
    <property type="match status" value="1"/>
</dbReference>
<dbReference type="EMBL" id="PQFZ01000020">
    <property type="protein sequence ID" value="POR47185.1"/>
    <property type="molecule type" value="Genomic_DNA"/>
</dbReference>
<evidence type="ECO:0000256" key="2">
    <source>
        <dbReference type="ARBA" id="ARBA00022764"/>
    </source>
</evidence>
<dbReference type="PROSITE" id="PS51318">
    <property type="entry name" value="TAT"/>
    <property type="match status" value="1"/>
</dbReference>
<dbReference type="PANTHER" id="PTHR30006">
    <property type="entry name" value="THIAMINE-BINDING PERIPLASMIC PROTEIN-RELATED"/>
    <property type="match status" value="1"/>
</dbReference>